<dbReference type="PANTHER" id="PTHR13468">
    <property type="entry name" value="DEK PROTEIN"/>
    <property type="match status" value="1"/>
</dbReference>
<dbReference type="ExpressionAtlas" id="A0A3L6FD67">
    <property type="expression patterns" value="baseline and differential"/>
</dbReference>
<dbReference type="AlphaFoldDB" id="A0A3L6FD67"/>
<sequence>MASADAAKPASPPAADPPVDDPMDADPAPPAGEEEQATPQKQQPEKKRGGRRKKGEAAEKTPPSSKKSAGPTVERPSRERKTVERYAELAPRATPAKKSPAILQGSGTKLKDIPNGKLRLFKRVPFFLSHWSDLSASLCHFIDVNGLYKIYIARSLSDNG</sequence>
<dbReference type="GO" id="GO:0006325">
    <property type="term" value="P:chromatin organization"/>
    <property type="evidence" value="ECO:0007669"/>
    <property type="project" value="InterPro"/>
</dbReference>
<proteinExistence type="predicted"/>
<comment type="caution">
    <text evidence="2">The sequence shown here is derived from an EMBL/GenBank/DDBJ whole genome shotgun (WGS) entry which is preliminary data.</text>
</comment>
<protein>
    <submittedName>
        <fullName evidence="2">Uncharacterized protein</fullName>
    </submittedName>
</protein>
<gene>
    <name evidence="2" type="ORF">Zm00014a_005333</name>
</gene>
<accession>A0A3L6FD67</accession>
<dbReference type="GO" id="GO:0003677">
    <property type="term" value="F:DNA binding"/>
    <property type="evidence" value="ECO:0007669"/>
    <property type="project" value="InterPro"/>
</dbReference>
<organism evidence="2">
    <name type="scientific">Zea mays</name>
    <name type="common">Maize</name>
    <dbReference type="NCBI Taxonomy" id="4577"/>
    <lineage>
        <taxon>Eukaryota</taxon>
        <taxon>Viridiplantae</taxon>
        <taxon>Streptophyta</taxon>
        <taxon>Embryophyta</taxon>
        <taxon>Tracheophyta</taxon>
        <taxon>Spermatophyta</taxon>
        <taxon>Magnoliopsida</taxon>
        <taxon>Liliopsida</taxon>
        <taxon>Poales</taxon>
        <taxon>Poaceae</taxon>
        <taxon>PACMAD clade</taxon>
        <taxon>Panicoideae</taxon>
        <taxon>Andropogonodae</taxon>
        <taxon>Andropogoneae</taxon>
        <taxon>Tripsacinae</taxon>
        <taxon>Zea</taxon>
    </lineage>
</organism>
<evidence type="ECO:0000256" key="1">
    <source>
        <dbReference type="SAM" id="MobiDB-lite"/>
    </source>
</evidence>
<dbReference type="PANTHER" id="PTHR13468:SF1">
    <property type="entry name" value="PROTEIN DEK"/>
    <property type="match status" value="1"/>
</dbReference>
<feature type="region of interest" description="Disordered" evidence="1">
    <location>
        <begin position="1"/>
        <end position="108"/>
    </location>
</feature>
<name>A0A3L6FD67_MAIZE</name>
<evidence type="ECO:0000313" key="2">
    <source>
        <dbReference type="EMBL" id="PWZ31092.1"/>
    </source>
</evidence>
<reference evidence="2" key="1">
    <citation type="journal article" date="2018" name="Nat. Genet.">
        <title>Extensive intraspecific gene order and gene structural variations between Mo17 and other maize genomes.</title>
        <authorList>
            <person name="Sun S."/>
            <person name="Zhou Y."/>
            <person name="Chen J."/>
            <person name="Shi J."/>
            <person name="Zhao H."/>
            <person name="Zhao H."/>
            <person name="Song W."/>
            <person name="Zhang M."/>
            <person name="Cui Y."/>
            <person name="Dong X."/>
            <person name="Liu H."/>
            <person name="Ma X."/>
            <person name="Jiao Y."/>
            <person name="Wang B."/>
            <person name="Wei X."/>
            <person name="Stein J.C."/>
            <person name="Glaubitz J.C."/>
            <person name="Lu F."/>
            <person name="Yu G."/>
            <person name="Liang C."/>
            <person name="Fengler K."/>
            <person name="Li B."/>
            <person name="Rafalski A."/>
            <person name="Schnable P.S."/>
            <person name="Ware D.H."/>
            <person name="Buckler E.S."/>
            <person name="Lai J."/>
        </authorList>
    </citation>
    <scope>NUCLEOTIDE SEQUENCE [LARGE SCALE GENOMIC DNA]</scope>
    <source>
        <tissue evidence="2">Seedling</tissue>
    </source>
</reference>
<dbReference type="Proteomes" id="UP000251960">
    <property type="component" value="Chromosome 3"/>
</dbReference>
<dbReference type="InterPro" id="IPR044198">
    <property type="entry name" value="DEK"/>
</dbReference>
<feature type="compositionally biased region" description="Basic and acidic residues" evidence="1">
    <location>
        <begin position="75"/>
        <end position="87"/>
    </location>
</feature>
<dbReference type="EMBL" id="NCVQ01000004">
    <property type="protein sequence ID" value="PWZ31092.1"/>
    <property type="molecule type" value="Genomic_DNA"/>
</dbReference>